<reference evidence="4" key="1">
    <citation type="journal article" date="2020" name="Genome Biol.">
        <title>Gamete binning: chromosome-level and haplotype-resolved genome assembly enabled by high-throughput single-cell sequencing of gamete genomes.</title>
        <authorList>
            <person name="Campoy J.A."/>
            <person name="Sun H."/>
            <person name="Goel M."/>
            <person name="Jiao W.-B."/>
            <person name="Folz-Donahue K."/>
            <person name="Wang N."/>
            <person name="Rubio M."/>
            <person name="Liu C."/>
            <person name="Kukat C."/>
            <person name="Ruiz D."/>
            <person name="Huettel B."/>
            <person name="Schneeberger K."/>
        </authorList>
    </citation>
    <scope>NUCLEOTIDE SEQUENCE [LARGE SCALE GENOMIC DNA]</scope>
    <source>
        <strain evidence="4">cv. Rojo Pasion</strain>
    </source>
</reference>
<dbReference type="AlphaFoldDB" id="A0A6J5VY32"/>
<dbReference type="Proteomes" id="UP000507245">
    <property type="component" value="Unassembled WGS sequence"/>
</dbReference>
<evidence type="ECO:0000313" key="2">
    <source>
        <dbReference type="EMBL" id="CAB4294086.1"/>
    </source>
</evidence>
<sequence>MAEDEEYGDDEYLEEFSEEGIEHLEKERREEMAKFKSELKVGKTKVKFGDFDEVNDMEFSATRNSLAARNSRPLGIAPLGILGAREFLAARNSSLASAEARAERLVYF</sequence>
<reference evidence="2 3" key="2">
    <citation type="submission" date="2020-05" db="EMBL/GenBank/DDBJ databases">
        <authorList>
            <person name="Campoy J."/>
            <person name="Schneeberger K."/>
            <person name="Spophaly S."/>
        </authorList>
    </citation>
    <scope>NUCLEOTIDE SEQUENCE [LARGE SCALE GENOMIC DNA]</scope>
    <source>
        <strain evidence="2">PruArmRojPasFocal</strain>
    </source>
</reference>
<evidence type="ECO:0000313" key="1">
    <source>
        <dbReference type="EMBL" id="CAB4263474.1"/>
    </source>
</evidence>
<name>A0A6J5VY32_PRUAR</name>
<gene>
    <name evidence="1" type="ORF">CURHAP_LOCUS3680</name>
    <name evidence="2" type="ORF">ORAREDHAP_LOCUS3790</name>
</gene>
<accession>A0A6J5VY32</accession>
<dbReference type="EMBL" id="CAEKKB010000001">
    <property type="protein sequence ID" value="CAB4294086.1"/>
    <property type="molecule type" value="Genomic_DNA"/>
</dbReference>
<keyword evidence="4" id="KW-1185">Reference proteome</keyword>
<proteinExistence type="predicted"/>
<organism evidence="2 4">
    <name type="scientific">Prunus armeniaca</name>
    <name type="common">Apricot</name>
    <name type="synonym">Armeniaca vulgaris</name>
    <dbReference type="NCBI Taxonomy" id="36596"/>
    <lineage>
        <taxon>Eukaryota</taxon>
        <taxon>Viridiplantae</taxon>
        <taxon>Streptophyta</taxon>
        <taxon>Embryophyta</taxon>
        <taxon>Tracheophyta</taxon>
        <taxon>Spermatophyta</taxon>
        <taxon>Magnoliopsida</taxon>
        <taxon>eudicotyledons</taxon>
        <taxon>Gunneridae</taxon>
        <taxon>Pentapetalae</taxon>
        <taxon>rosids</taxon>
        <taxon>fabids</taxon>
        <taxon>Rosales</taxon>
        <taxon>Rosaceae</taxon>
        <taxon>Amygdaloideae</taxon>
        <taxon>Amygdaleae</taxon>
        <taxon>Prunus</taxon>
    </lineage>
</organism>
<evidence type="ECO:0000313" key="3">
    <source>
        <dbReference type="Proteomes" id="UP000507222"/>
    </source>
</evidence>
<dbReference type="Proteomes" id="UP000507222">
    <property type="component" value="Unassembled WGS sequence"/>
</dbReference>
<evidence type="ECO:0000313" key="4">
    <source>
        <dbReference type="Proteomes" id="UP000507245"/>
    </source>
</evidence>
<protein>
    <submittedName>
        <fullName evidence="2">Uncharacterized protein</fullName>
    </submittedName>
</protein>
<dbReference type="EMBL" id="CAEKDK010000001">
    <property type="protein sequence ID" value="CAB4263474.1"/>
    <property type="molecule type" value="Genomic_DNA"/>
</dbReference>